<comment type="caution">
    <text evidence="1">The sequence shown here is derived from an EMBL/GenBank/DDBJ whole genome shotgun (WGS) entry which is preliminary data.</text>
</comment>
<dbReference type="EMBL" id="LCKD01000003">
    <property type="protein sequence ID" value="KKT90298.1"/>
    <property type="molecule type" value="Genomic_DNA"/>
</dbReference>
<dbReference type="InterPro" id="IPR011604">
    <property type="entry name" value="PDDEXK-like_dom_sf"/>
</dbReference>
<proteinExistence type="predicted"/>
<dbReference type="Gene3D" id="3.90.320.10">
    <property type="match status" value="1"/>
</dbReference>
<gene>
    <name evidence="1" type="ORF">UW90_C0003G0022</name>
</gene>
<dbReference type="AlphaFoldDB" id="A0A0G1L3A0"/>
<organism evidence="1 2">
    <name type="scientific">Candidatus Yanofskybacteria bacterium GW2011_GWB1_45_11</name>
    <dbReference type="NCBI Taxonomy" id="1619026"/>
    <lineage>
        <taxon>Bacteria</taxon>
        <taxon>Candidatus Yanofskyibacteriota</taxon>
    </lineage>
</organism>
<protein>
    <recommendedName>
        <fullName evidence="3">PD-(D/E)XK endonuclease-like domain-containing protein</fullName>
    </recommendedName>
</protein>
<evidence type="ECO:0008006" key="3">
    <source>
        <dbReference type="Google" id="ProtNLM"/>
    </source>
</evidence>
<sequence>MTWYKSASEFKEQNGYTIDDVWYPRVTAIVSIKAKPALYAFYASMPNFKAAEAMKNKSADEGTLIHDTIEAILKNEKVEIPENIKPAISAFLDFRSRNDIDVHKVEERILSKKHGYSGTMDVLAEVNGHLGVLDIKTSMAIYRDYNMQTSAYVEALVENADIPPLSRWILRIDQNKKCVRCGASLRSKGGRDKIRGDKYPCEHEWSEMRGEYEFKELPNFDHDIKAFLACKTLWEWEHDYWLRHV</sequence>
<evidence type="ECO:0000313" key="1">
    <source>
        <dbReference type="EMBL" id="KKT90298.1"/>
    </source>
</evidence>
<name>A0A0G1L3A0_9BACT</name>
<evidence type="ECO:0000313" key="2">
    <source>
        <dbReference type="Proteomes" id="UP000034368"/>
    </source>
</evidence>
<dbReference type="Proteomes" id="UP000034368">
    <property type="component" value="Unassembled WGS sequence"/>
</dbReference>
<reference evidence="1 2" key="1">
    <citation type="journal article" date="2015" name="Nature">
        <title>rRNA introns, odd ribosomes, and small enigmatic genomes across a large radiation of phyla.</title>
        <authorList>
            <person name="Brown C.T."/>
            <person name="Hug L.A."/>
            <person name="Thomas B.C."/>
            <person name="Sharon I."/>
            <person name="Castelle C.J."/>
            <person name="Singh A."/>
            <person name="Wilkins M.J."/>
            <person name="Williams K.H."/>
            <person name="Banfield J.F."/>
        </authorList>
    </citation>
    <scope>NUCLEOTIDE SEQUENCE [LARGE SCALE GENOMIC DNA]</scope>
</reference>
<accession>A0A0G1L3A0</accession>